<accession>A0ABU6RGI7</accession>
<gene>
    <name evidence="3" type="ORF">PIB30_046596</name>
</gene>
<sequence length="245" mass="27649">MCFCGGRKGTEANIHNYLNIPDDVPDADVDDTFVTLGKTYVAGRDMNMEAIYTMIGREDTNWADDPVVNLIPKNMNNSILNPRATAWHKIIMANIDPKTHGTKFHMKHALLIYVLMTEGAVNLPRIMRDILLVRPTKHSRHLLPFPVFITRLANWYEVPEFPNDKFQTIRPVDMYVPYGDWRGEKARAPARQCRQPPPQDQPAAQLPQPGTSAAPTTSAPAQYSLEPTMHDIMSSSSDDSESQDF</sequence>
<evidence type="ECO:0000313" key="4">
    <source>
        <dbReference type="Proteomes" id="UP001341840"/>
    </source>
</evidence>
<organism evidence="3 4">
    <name type="scientific">Stylosanthes scabra</name>
    <dbReference type="NCBI Taxonomy" id="79078"/>
    <lineage>
        <taxon>Eukaryota</taxon>
        <taxon>Viridiplantae</taxon>
        <taxon>Streptophyta</taxon>
        <taxon>Embryophyta</taxon>
        <taxon>Tracheophyta</taxon>
        <taxon>Spermatophyta</taxon>
        <taxon>Magnoliopsida</taxon>
        <taxon>eudicotyledons</taxon>
        <taxon>Gunneridae</taxon>
        <taxon>Pentapetalae</taxon>
        <taxon>rosids</taxon>
        <taxon>fabids</taxon>
        <taxon>Fabales</taxon>
        <taxon>Fabaceae</taxon>
        <taxon>Papilionoideae</taxon>
        <taxon>50 kb inversion clade</taxon>
        <taxon>dalbergioids sensu lato</taxon>
        <taxon>Dalbergieae</taxon>
        <taxon>Pterocarpus clade</taxon>
        <taxon>Stylosanthes</taxon>
    </lineage>
</organism>
<feature type="domain" description="Putative plant transposon protein" evidence="2">
    <location>
        <begin position="49"/>
        <end position="159"/>
    </location>
</feature>
<protein>
    <recommendedName>
        <fullName evidence="2">Putative plant transposon protein domain-containing protein</fullName>
    </recommendedName>
</protein>
<dbReference type="Proteomes" id="UP001341840">
    <property type="component" value="Unassembled WGS sequence"/>
</dbReference>
<evidence type="ECO:0000259" key="2">
    <source>
        <dbReference type="Pfam" id="PF20167"/>
    </source>
</evidence>
<comment type="caution">
    <text evidence="3">The sequence shown here is derived from an EMBL/GenBank/DDBJ whole genome shotgun (WGS) entry which is preliminary data.</text>
</comment>
<keyword evidence="4" id="KW-1185">Reference proteome</keyword>
<dbReference type="Pfam" id="PF20167">
    <property type="entry name" value="Transposase_32"/>
    <property type="match status" value="1"/>
</dbReference>
<name>A0ABU6RGI7_9FABA</name>
<feature type="region of interest" description="Disordered" evidence="1">
    <location>
        <begin position="186"/>
        <end position="245"/>
    </location>
</feature>
<evidence type="ECO:0000313" key="3">
    <source>
        <dbReference type="EMBL" id="MED6123155.1"/>
    </source>
</evidence>
<dbReference type="InterPro" id="IPR046796">
    <property type="entry name" value="Transposase_32_dom"/>
</dbReference>
<dbReference type="EMBL" id="JASCZI010030500">
    <property type="protein sequence ID" value="MED6123155.1"/>
    <property type="molecule type" value="Genomic_DNA"/>
</dbReference>
<feature type="compositionally biased region" description="Low complexity" evidence="1">
    <location>
        <begin position="201"/>
        <end position="222"/>
    </location>
</feature>
<reference evidence="3 4" key="1">
    <citation type="journal article" date="2023" name="Plants (Basel)">
        <title>Bridging the Gap: Combining Genomics and Transcriptomics Approaches to Understand Stylosanthes scabra, an Orphan Legume from the Brazilian Caatinga.</title>
        <authorList>
            <person name="Ferreira-Neto J.R.C."/>
            <person name="da Silva M.D."/>
            <person name="Binneck E."/>
            <person name="de Melo N.F."/>
            <person name="da Silva R.H."/>
            <person name="de Melo A.L.T.M."/>
            <person name="Pandolfi V."/>
            <person name="Bustamante F.O."/>
            <person name="Brasileiro-Vidal A.C."/>
            <person name="Benko-Iseppon A.M."/>
        </authorList>
    </citation>
    <scope>NUCLEOTIDE SEQUENCE [LARGE SCALE GENOMIC DNA]</scope>
    <source>
        <tissue evidence="3">Leaves</tissue>
    </source>
</reference>
<evidence type="ECO:0000256" key="1">
    <source>
        <dbReference type="SAM" id="MobiDB-lite"/>
    </source>
</evidence>
<proteinExistence type="predicted"/>